<evidence type="ECO:0000256" key="2">
    <source>
        <dbReference type="ARBA" id="ARBA00006432"/>
    </source>
</evidence>
<keyword evidence="11" id="KW-0455">Luminescence</keyword>
<evidence type="ECO:0000256" key="4">
    <source>
        <dbReference type="ARBA" id="ARBA00019043"/>
    </source>
</evidence>
<keyword evidence="7" id="KW-0067">ATP-binding</keyword>
<keyword evidence="12" id="KW-0599">Photoprotein</keyword>
<feature type="domain" description="AMP-dependent synthetase/ligase" evidence="14">
    <location>
        <begin position="42"/>
        <end position="399"/>
    </location>
</feature>
<proteinExistence type="inferred from homology"/>
<keyword evidence="8" id="KW-0560">Oxidoreductase</keyword>
<comment type="caution">
    <text evidence="16">The sequence shown here is derived from an EMBL/GenBank/DDBJ whole genome shotgun (WGS) entry which is preliminary data.</text>
</comment>
<gene>
    <name evidence="16" type="ORF">PYX00_007826</name>
</gene>
<dbReference type="EMBL" id="JARGDH010000004">
    <property type="protein sequence ID" value="KAL0270404.1"/>
    <property type="molecule type" value="Genomic_DNA"/>
</dbReference>
<dbReference type="GO" id="GO:0016405">
    <property type="term" value="F:CoA-ligase activity"/>
    <property type="evidence" value="ECO:0007669"/>
    <property type="project" value="TreeGrafter"/>
</dbReference>
<accession>A0AAW2HKC8</accession>
<evidence type="ECO:0000256" key="3">
    <source>
        <dbReference type="ARBA" id="ARBA00012532"/>
    </source>
</evidence>
<organism evidence="16">
    <name type="scientific">Menopon gallinae</name>
    <name type="common">poultry shaft louse</name>
    <dbReference type="NCBI Taxonomy" id="328185"/>
    <lineage>
        <taxon>Eukaryota</taxon>
        <taxon>Metazoa</taxon>
        <taxon>Ecdysozoa</taxon>
        <taxon>Arthropoda</taxon>
        <taxon>Hexapoda</taxon>
        <taxon>Insecta</taxon>
        <taxon>Pterygota</taxon>
        <taxon>Neoptera</taxon>
        <taxon>Paraneoptera</taxon>
        <taxon>Psocodea</taxon>
        <taxon>Troctomorpha</taxon>
        <taxon>Phthiraptera</taxon>
        <taxon>Amblycera</taxon>
        <taxon>Menoponidae</taxon>
        <taxon>Menopon</taxon>
    </lineage>
</organism>
<keyword evidence="9" id="KW-0503">Monooxygenase</keyword>
<dbReference type="Gene3D" id="3.30.300.30">
    <property type="match status" value="1"/>
</dbReference>
<evidence type="ECO:0000259" key="15">
    <source>
        <dbReference type="Pfam" id="PF13193"/>
    </source>
</evidence>
<dbReference type="Pfam" id="PF00501">
    <property type="entry name" value="AMP-binding"/>
    <property type="match status" value="1"/>
</dbReference>
<dbReference type="InterPro" id="IPR045851">
    <property type="entry name" value="AMP-bd_C_sf"/>
</dbReference>
<dbReference type="EC" id="1.13.12.7" evidence="3"/>
<evidence type="ECO:0000259" key="14">
    <source>
        <dbReference type="Pfam" id="PF00501"/>
    </source>
</evidence>
<dbReference type="PANTHER" id="PTHR24096:SF149">
    <property type="entry name" value="AMP-BINDING DOMAIN-CONTAINING PROTEIN-RELATED"/>
    <property type="match status" value="1"/>
</dbReference>
<dbReference type="CDD" id="cd05911">
    <property type="entry name" value="Firefly_Luc_like"/>
    <property type="match status" value="1"/>
</dbReference>
<dbReference type="SUPFAM" id="SSF56801">
    <property type="entry name" value="Acetyl-CoA synthetase-like"/>
    <property type="match status" value="1"/>
</dbReference>
<dbReference type="PANTHER" id="PTHR24096">
    <property type="entry name" value="LONG-CHAIN-FATTY-ACID--COA LIGASE"/>
    <property type="match status" value="1"/>
</dbReference>
<evidence type="ECO:0000256" key="9">
    <source>
        <dbReference type="ARBA" id="ARBA00023033"/>
    </source>
</evidence>
<comment type="subcellular location">
    <subcellularLocation>
        <location evidence="1">Peroxisome</location>
    </subcellularLocation>
</comment>
<sequence>MADLPIITHEYIMIGQGNAENIDANLGKYILESMKAYTDIFLVHAETGESVTYGVILKHVASLAESLKSMGVKPNDVIGICSENRLEYIEPILAILSLGATVVTLNPLYTTDELKHVLSISRASILFCSPFTAPKLKSVQRSLSFIKEIIFFDDGTPVDGFTRYTQLLKKNVDVNSFRCVDLNPRKSVAVILCSSGTTGLPKCVELTHTNIMCFMKSPSSSRYAMVGEEGRPSVLGLIPFFHGYGFCVLLLAAAQNTRVIVMSKFDEKLFLSSIEKYRISLLCIVPPLVVFLAKHPLVDKYDLSSLKRIVSGAAPLSKDVQKAAQERLRLQCDINQGYGMTELSVSTTKFPENRSRIGSVGVVVSGMECKIIDPETGKALPPFKEGELCFRGPYVMKGYKNNPKATAETIDSEGWLHTGDIGYYDEEGFLFIVDRLKELIKYKGFQVAPAELEALLLTNPKIKDAGVVGLPDEEAGELPMAFVVKQPNVDLTESEVKNFVARKVSPQKRLHVVRIVDEVPKNPSGKILRRELRKMIKSKL</sequence>
<feature type="domain" description="AMP-binding enzyme C-terminal" evidence="15">
    <location>
        <begin position="451"/>
        <end position="526"/>
    </location>
</feature>
<name>A0AAW2HKC8_9NEOP</name>
<dbReference type="Gene3D" id="3.40.50.980">
    <property type="match status" value="2"/>
</dbReference>
<dbReference type="Pfam" id="PF13193">
    <property type="entry name" value="AMP-binding_C"/>
    <property type="match status" value="1"/>
</dbReference>
<dbReference type="FunFam" id="3.30.300.30:FF:000007">
    <property type="entry name" value="4-coumarate--CoA ligase 2"/>
    <property type="match status" value="1"/>
</dbReference>
<dbReference type="GO" id="GO:0008218">
    <property type="term" value="P:bioluminescence"/>
    <property type="evidence" value="ECO:0007669"/>
    <property type="project" value="UniProtKB-KW"/>
</dbReference>
<evidence type="ECO:0000256" key="6">
    <source>
        <dbReference type="ARBA" id="ARBA00022741"/>
    </source>
</evidence>
<dbReference type="InterPro" id="IPR000873">
    <property type="entry name" value="AMP-dep_synth/lig_dom"/>
</dbReference>
<keyword evidence="6" id="KW-0547">Nucleotide-binding</keyword>
<evidence type="ECO:0000256" key="13">
    <source>
        <dbReference type="ARBA" id="ARBA00048497"/>
    </source>
</evidence>
<protein>
    <recommendedName>
        <fullName evidence="4">Luciferin 4-monooxygenase</fullName>
        <ecNumber evidence="3">1.13.12.7</ecNumber>
    </recommendedName>
</protein>
<dbReference type="Gene3D" id="2.30.38.10">
    <property type="entry name" value="Luciferase, Domain 3"/>
    <property type="match status" value="1"/>
</dbReference>
<evidence type="ECO:0000256" key="12">
    <source>
        <dbReference type="ARBA" id="ARBA00023262"/>
    </source>
</evidence>
<comment type="catalytic activity">
    <reaction evidence="13">
        <text>firefly D-luciferin + ATP + O2 = firefly oxyluciferin + hnu + AMP + CO2 + diphosphate</text>
        <dbReference type="Rhea" id="RHEA:10732"/>
        <dbReference type="ChEBI" id="CHEBI:15379"/>
        <dbReference type="ChEBI" id="CHEBI:16526"/>
        <dbReference type="ChEBI" id="CHEBI:16792"/>
        <dbReference type="ChEBI" id="CHEBI:30212"/>
        <dbReference type="ChEBI" id="CHEBI:30616"/>
        <dbReference type="ChEBI" id="CHEBI:33019"/>
        <dbReference type="ChEBI" id="CHEBI:58038"/>
        <dbReference type="ChEBI" id="CHEBI:456215"/>
        <dbReference type="EC" id="1.13.12.7"/>
    </reaction>
</comment>
<reference evidence="16" key="1">
    <citation type="journal article" date="2024" name="Gigascience">
        <title>Chromosome-level genome of the poultry shaft louse Menopon gallinae provides insight into the host-switching and adaptive evolution of parasitic lice.</title>
        <authorList>
            <person name="Xu Y."/>
            <person name="Ma L."/>
            <person name="Liu S."/>
            <person name="Liang Y."/>
            <person name="Liu Q."/>
            <person name="He Z."/>
            <person name="Tian L."/>
            <person name="Duan Y."/>
            <person name="Cai W."/>
            <person name="Li H."/>
            <person name="Song F."/>
        </authorList>
    </citation>
    <scope>NUCLEOTIDE SEQUENCE</scope>
    <source>
        <strain evidence="16">Cailab_2023a</strain>
    </source>
</reference>
<keyword evidence="10" id="KW-0576">Peroxisome</keyword>
<dbReference type="InterPro" id="IPR020845">
    <property type="entry name" value="AMP-binding_CS"/>
</dbReference>
<dbReference type="GO" id="GO:0005777">
    <property type="term" value="C:peroxisome"/>
    <property type="evidence" value="ECO:0007669"/>
    <property type="project" value="UniProtKB-SubCell"/>
</dbReference>
<dbReference type="FunFam" id="3.40.50.12780:FF:000003">
    <property type="entry name" value="Long-chain-fatty-acid--CoA ligase FadD"/>
    <property type="match status" value="1"/>
</dbReference>
<dbReference type="GO" id="GO:0005524">
    <property type="term" value="F:ATP binding"/>
    <property type="evidence" value="ECO:0007669"/>
    <property type="project" value="UniProtKB-KW"/>
</dbReference>
<evidence type="ECO:0000256" key="7">
    <source>
        <dbReference type="ARBA" id="ARBA00022840"/>
    </source>
</evidence>
<dbReference type="InterPro" id="IPR025110">
    <property type="entry name" value="AMP-bd_C"/>
</dbReference>
<keyword evidence="5" id="KW-0436">Ligase</keyword>
<evidence type="ECO:0000256" key="5">
    <source>
        <dbReference type="ARBA" id="ARBA00022598"/>
    </source>
</evidence>
<comment type="similarity">
    <text evidence="2">Belongs to the ATP-dependent AMP-binding enzyme family.</text>
</comment>
<evidence type="ECO:0000256" key="8">
    <source>
        <dbReference type="ARBA" id="ARBA00023002"/>
    </source>
</evidence>
<evidence type="ECO:0000256" key="10">
    <source>
        <dbReference type="ARBA" id="ARBA00023140"/>
    </source>
</evidence>
<evidence type="ECO:0000313" key="16">
    <source>
        <dbReference type="EMBL" id="KAL0270404.1"/>
    </source>
</evidence>
<dbReference type="PROSITE" id="PS00455">
    <property type="entry name" value="AMP_BINDING"/>
    <property type="match status" value="1"/>
</dbReference>
<evidence type="ECO:0000256" key="1">
    <source>
        <dbReference type="ARBA" id="ARBA00004275"/>
    </source>
</evidence>
<evidence type="ECO:0000256" key="11">
    <source>
        <dbReference type="ARBA" id="ARBA00023223"/>
    </source>
</evidence>
<dbReference type="AlphaFoldDB" id="A0AAW2HKC8"/>
<dbReference type="GO" id="GO:0004497">
    <property type="term" value="F:monooxygenase activity"/>
    <property type="evidence" value="ECO:0007669"/>
    <property type="project" value="UniProtKB-KW"/>
</dbReference>